<evidence type="ECO:0000313" key="7">
    <source>
        <dbReference type="EMBL" id="AFS77307.1"/>
    </source>
</evidence>
<evidence type="ECO:0000256" key="5">
    <source>
        <dbReference type="ARBA" id="ARBA00023163"/>
    </source>
</evidence>
<dbReference type="GO" id="GO:0006352">
    <property type="term" value="P:DNA-templated transcription initiation"/>
    <property type="evidence" value="ECO:0007669"/>
    <property type="project" value="InterPro"/>
</dbReference>
<gene>
    <name evidence="7" type="ordered locus">Curi_c02270</name>
</gene>
<keyword evidence="2" id="KW-0805">Transcription regulation</keyword>
<keyword evidence="3" id="KW-0731">Sigma factor</keyword>
<keyword evidence="5" id="KW-0804">Transcription</keyword>
<dbReference type="Proteomes" id="UP000006094">
    <property type="component" value="Chromosome"/>
</dbReference>
<dbReference type="SUPFAM" id="SSF88659">
    <property type="entry name" value="Sigma3 and sigma4 domains of RNA polymerase sigma factors"/>
    <property type="match status" value="1"/>
</dbReference>
<dbReference type="PATRIC" id="fig|1128398.3.peg.233"/>
<dbReference type="eggNOG" id="COG1595">
    <property type="taxonomic scope" value="Bacteria"/>
</dbReference>
<dbReference type="HOGENOM" id="CLU_107136_1_1_9"/>
<keyword evidence="8" id="KW-1185">Reference proteome</keyword>
<dbReference type="InterPro" id="IPR013325">
    <property type="entry name" value="RNA_pol_sigma_r2"/>
</dbReference>
<dbReference type="NCBIfam" id="TIGR02937">
    <property type="entry name" value="sigma70-ECF"/>
    <property type="match status" value="1"/>
</dbReference>
<sequence>MYIKINHFYEQIKSGGPIDSKYKEEILEDLKPLIISSIKKYYNNYQMYDDLIQEGYEVILTILQEKKLESGKHFLGYIKNALRFHYLDKHKIKESSISINHNISDGENLELVDMLEDPNLTQDNIIVKKEEQRELWNSLLELTERQRDIVILFYVEEKSINYIAKKLGISYRTVVNTKTTALKKLFTLNER</sequence>
<dbReference type="RefSeq" id="WP_014966444.1">
    <property type="nucleotide sequence ID" value="NC_018664.1"/>
</dbReference>
<evidence type="ECO:0000256" key="2">
    <source>
        <dbReference type="ARBA" id="ARBA00023015"/>
    </source>
</evidence>
<dbReference type="EMBL" id="CP003326">
    <property type="protein sequence ID" value="AFS77307.1"/>
    <property type="molecule type" value="Genomic_DNA"/>
</dbReference>
<dbReference type="OrthoDB" id="1707347at2"/>
<dbReference type="GO" id="GO:0003677">
    <property type="term" value="F:DNA binding"/>
    <property type="evidence" value="ECO:0007669"/>
    <property type="project" value="UniProtKB-KW"/>
</dbReference>
<dbReference type="Gene3D" id="1.10.10.10">
    <property type="entry name" value="Winged helix-like DNA-binding domain superfamily/Winged helix DNA-binding domain"/>
    <property type="match status" value="1"/>
</dbReference>
<dbReference type="GO" id="GO:0016987">
    <property type="term" value="F:sigma factor activity"/>
    <property type="evidence" value="ECO:0007669"/>
    <property type="project" value="UniProtKB-KW"/>
</dbReference>
<evidence type="ECO:0000256" key="4">
    <source>
        <dbReference type="ARBA" id="ARBA00023125"/>
    </source>
</evidence>
<dbReference type="KEGG" id="cad:Curi_c02270"/>
<dbReference type="InterPro" id="IPR039425">
    <property type="entry name" value="RNA_pol_sigma-70-like"/>
</dbReference>
<dbReference type="InterPro" id="IPR013249">
    <property type="entry name" value="RNA_pol_sigma70_r4_t2"/>
</dbReference>
<dbReference type="PANTHER" id="PTHR43133">
    <property type="entry name" value="RNA POLYMERASE ECF-TYPE SIGMA FACTO"/>
    <property type="match status" value="1"/>
</dbReference>
<comment type="similarity">
    <text evidence="1">Belongs to the sigma-70 factor family. ECF subfamily.</text>
</comment>
<evidence type="ECO:0000256" key="3">
    <source>
        <dbReference type="ARBA" id="ARBA00023082"/>
    </source>
</evidence>
<dbReference type="InterPro" id="IPR014284">
    <property type="entry name" value="RNA_pol_sigma-70_dom"/>
</dbReference>
<proteinExistence type="inferred from homology"/>
<dbReference type="PANTHER" id="PTHR43133:SF8">
    <property type="entry name" value="RNA POLYMERASE SIGMA FACTOR HI_1459-RELATED"/>
    <property type="match status" value="1"/>
</dbReference>
<accession>K0AX01</accession>
<organism evidence="7 8">
    <name type="scientific">Gottschalkia acidurici (strain ATCC 7906 / DSM 604 / BCRC 14475 / CIP 104303 / KCTC 5404 / NCIMB 10678 / 9a)</name>
    <name type="common">Clostridium acidurici</name>
    <dbReference type="NCBI Taxonomy" id="1128398"/>
    <lineage>
        <taxon>Bacteria</taxon>
        <taxon>Bacillati</taxon>
        <taxon>Bacillota</taxon>
        <taxon>Tissierellia</taxon>
        <taxon>Tissierellales</taxon>
        <taxon>Gottschalkiaceae</taxon>
        <taxon>Gottschalkia</taxon>
    </lineage>
</organism>
<dbReference type="InterPro" id="IPR013324">
    <property type="entry name" value="RNA_pol_sigma_r3/r4-like"/>
</dbReference>
<protein>
    <submittedName>
        <fullName evidence="7">RNA polymerase sigma factor, sigma-70 family</fullName>
    </submittedName>
</protein>
<dbReference type="InterPro" id="IPR036388">
    <property type="entry name" value="WH-like_DNA-bd_sf"/>
</dbReference>
<evidence type="ECO:0000256" key="1">
    <source>
        <dbReference type="ARBA" id="ARBA00010641"/>
    </source>
</evidence>
<dbReference type="AlphaFoldDB" id="K0AX01"/>
<dbReference type="Pfam" id="PF08281">
    <property type="entry name" value="Sigma70_r4_2"/>
    <property type="match status" value="1"/>
</dbReference>
<evidence type="ECO:0000313" key="8">
    <source>
        <dbReference type="Proteomes" id="UP000006094"/>
    </source>
</evidence>
<dbReference type="SUPFAM" id="SSF88946">
    <property type="entry name" value="Sigma2 domain of RNA polymerase sigma factors"/>
    <property type="match status" value="1"/>
</dbReference>
<feature type="domain" description="RNA polymerase sigma factor 70 region 4 type 2" evidence="6">
    <location>
        <begin position="133"/>
        <end position="185"/>
    </location>
</feature>
<dbReference type="STRING" id="1128398.Curi_c02270"/>
<evidence type="ECO:0000259" key="6">
    <source>
        <dbReference type="Pfam" id="PF08281"/>
    </source>
</evidence>
<name>K0AX01_GOTA9</name>
<keyword evidence="4" id="KW-0238">DNA-binding</keyword>
<reference evidence="7 8" key="1">
    <citation type="journal article" date="2012" name="PLoS ONE">
        <title>The purine-utilizing bacterium Clostridium acidurici 9a: a genome-guided metabolic reconsideration.</title>
        <authorList>
            <person name="Hartwich K."/>
            <person name="Poehlein A."/>
            <person name="Daniel R."/>
        </authorList>
    </citation>
    <scope>NUCLEOTIDE SEQUENCE [LARGE SCALE GENOMIC DNA]</scope>
    <source>
        <strain evidence="8">ATCC 7906 / DSM 604 / BCRC 14475 / CIP 104303 / KCTC 5404 / NCIMB 10678 / 9a</strain>
    </source>
</reference>